<dbReference type="EMBL" id="CATOBB020001003">
    <property type="protein sequence ID" value="CAM9215406.1"/>
    <property type="molecule type" value="Genomic_DNA"/>
</dbReference>
<proteinExistence type="predicted"/>
<name>A0ACB1KHC9_RANTA</name>
<gene>
    <name evidence="1" type="ORF">MRATA1EN22A_LOCUS29984</name>
</gene>
<evidence type="ECO:0000313" key="1">
    <source>
        <dbReference type="EMBL" id="CAM9215406.1"/>
    </source>
</evidence>
<accession>A0ACB1KHC9</accession>
<organism evidence="1 2">
    <name type="scientific">Rangifer tarandus platyrhynchus</name>
    <name type="common">Svalbard reindeer</name>
    <dbReference type="NCBI Taxonomy" id="3082113"/>
    <lineage>
        <taxon>Eukaryota</taxon>
        <taxon>Metazoa</taxon>
        <taxon>Chordata</taxon>
        <taxon>Craniata</taxon>
        <taxon>Vertebrata</taxon>
        <taxon>Euteleostomi</taxon>
        <taxon>Mammalia</taxon>
        <taxon>Eutheria</taxon>
        <taxon>Laurasiatheria</taxon>
        <taxon>Artiodactyla</taxon>
        <taxon>Ruminantia</taxon>
        <taxon>Pecora</taxon>
        <taxon>Cervidae</taxon>
        <taxon>Odocoileinae</taxon>
        <taxon>Rangifer</taxon>
    </lineage>
</organism>
<reference evidence="1" key="1">
    <citation type="submission" date="2025-03" db="EMBL/GenBank/DDBJ databases">
        <authorList>
            <consortium name="ELIXIR-Norway"/>
            <consortium name="Elixir Norway"/>
        </authorList>
    </citation>
    <scope>NUCLEOTIDE SEQUENCE</scope>
</reference>
<dbReference type="Proteomes" id="UP001162501">
    <property type="component" value="Unassembled WGS sequence"/>
</dbReference>
<comment type="caution">
    <text evidence="1">The sequence shown here is derived from an EMBL/GenBank/DDBJ whole genome shotgun (WGS) entry which is preliminary data.</text>
</comment>
<protein>
    <submittedName>
        <fullName evidence="1">Uncharacterized protein</fullName>
    </submittedName>
</protein>
<sequence length="122" mass="13641">MPDSTWRRALRPLHPGVSSGAGTVDRGETPLHKRGRLPKPTERASDIQDLPQYIEPTVPWWLTKRISLQCRRPGFSSLGREGPPEAGHGNPLQYSCLENPLDRGAWRATVHGVTKSQTRLSR</sequence>
<evidence type="ECO:0000313" key="2">
    <source>
        <dbReference type="Proteomes" id="UP001162501"/>
    </source>
</evidence>